<organism evidence="2 3">
    <name type="scientific">Ditylenchus destructor</name>
    <dbReference type="NCBI Taxonomy" id="166010"/>
    <lineage>
        <taxon>Eukaryota</taxon>
        <taxon>Metazoa</taxon>
        <taxon>Ecdysozoa</taxon>
        <taxon>Nematoda</taxon>
        <taxon>Chromadorea</taxon>
        <taxon>Rhabditida</taxon>
        <taxon>Tylenchina</taxon>
        <taxon>Tylenchomorpha</taxon>
        <taxon>Sphaerularioidea</taxon>
        <taxon>Anguinidae</taxon>
        <taxon>Anguininae</taxon>
        <taxon>Ditylenchus</taxon>
    </lineage>
</organism>
<reference evidence="2" key="1">
    <citation type="submission" date="2022-01" db="EMBL/GenBank/DDBJ databases">
        <title>Genome Sequence Resource for Two Populations of Ditylenchus destructor, the Migratory Endoparasitic Phytonematode.</title>
        <authorList>
            <person name="Zhang H."/>
            <person name="Lin R."/>
            <person name="Xie B."/>
        </authorList>
    </citation>
    <scope>NUCLEOTIDE SEQUENCE</scope>
    <source>
        <strain evidence="2">BazhouSP</strain>
    </source>
</reference>
<proteinExistence type="predicted"/>
<accession>A0AAD4NE78</accession>
<name>A0AAD4NE78_9BILA</name>
<feature type="region of interest" description="Disordered" evidence="1">
    <location>
        <begin position="1"/>
        <end position="23"/>
    </location>
</feature>
<protein>
    <submittedName>
        <fullName evidence="2">Uncharacterized protein</fullName>
    </submittedName>
</protein>
<evidence type="ECO:0000313" key="3">
    <source>
        <dbReference type="Proteomes" id="UP001201812"/>
    </source>
</evidence>
<dbReference type="AlphaFoldDB" id="A0AAD4NE78"/>
<dbReference type="Proteomes" id="UP001201812">
    <property type="component" value="Unassembled WGS sequence"/>
</dbReference>
<evidence type="ECO:0000256" key="1">
    <source>
        <dbReference type="SAM" id="MobiDB-lite"/>
    </source>
</evidence>
<feature type="compositionally biased region" description="Polar residues" evidence="1">
    <location>
        <begin position="12"/>
        <end position="22"/>
    </location>
</feature>
<evidence type="ECO:0000313" key="2">
    <source>
        <dbReference type="EMBL" id="KAI1721964.1"/>
    </source>
</evidence>
<comment type="caution">
    <text evidence="2">The sequence shown here is derived from an EMBL/GenBank/DDBJ whole genome shotgun (WGS) entry which is preliminary data.</text>
</comment>
<dbReference type="EMBL" id="JAKKPZ010000004">
    <property type="protein sequence ID" value="KAI1721964.1"/>
    <property type="molecule type" value="Genomic_DNA"/>
</dbReference>
<gene>
    <name evidence="2" type="ORF">DdX_04254</name>
</gene>
<sequence>MLFGPGVRRSLRSTVTSPNNPRGSVVRNREHILNNFIYSIAIMERAEPIDQFSPISIILLYFDGAGWRICAEKWGSGSSEVGTLE</sequence>
<keyword evidence="3" id="KW-1185">Reference proteome</keyword>